<evidence type="ECO:0000256" key="5">
    <source>
        <dbReference type="SAM" id="Phobius"/>
    </source>
</evidence>
<feature type="transmembrane region" description="Helical" evidence="5">
    <location>
        <begin position="147"/>
        <end position="165"/>
    </location>
</feature>
<gene>
    <name evidence="8" type="primary">LOC106810185</name>
</gene>
<dbReference type="Gene3D" id="1.20.1070.10">
    <property type="entry name" value="Rhodopsin 7-helix transmembrane proteins"/>
    <property type="match status" value="1"/>
</dbReference>
<dbReference type="Proteomes" id="UP000695022">
    <property type="component" value="Unplaced"/>
</dbReference>
<dbReference type="GeneID" id="106810185"/>
<feature type="transmembrane region" description="Helical" evidence="5">
    <location>
        <begin position="71"/>
        <end position="96"/>
    </location>
</feature>
<feature type="transmembrane region" description="Helical" evidence="5">
    <location>
        <begin position="116"/>
        <end position="135"/>
    </location>
</feature>
<sequence>MMNCEKDITELYQAVEQPTQSAALAAFNRRTENIVNVFVLPVLIVVGVVGNATNLVVWCRPRMRIAGGIQCSLSGVAAANIVVLLTVIPSLVQHASDEFTLDLMRAKVVCHALHNAFRHVGMWLAVTIAVVRYVAVRYPLLVNAWMTVRQARLIVVAIFVGVVLLDSPRLFQFGVCRYETSVVMNFSSSSGGGGAAIANASAAAASSEDSWSRTIYFIAQTKFWRERAHVVYPWISGGMFFVLPMCLVFVFNIFLVRQLPEAIYTVLLGLSSPQLDAQERHAGAVSIVNCITMINCSLNFGIYCLLSRRYKQVFRDTFCCVRAARFDRLMAYTAGKRKLVVTMHGSADIPLTCLDNPRPRAGTMTTVCSRSIDVGHR</sequence>
<organism evidence="7 8">
    <name type="scientific">Priapulus caudatus</name>
    <name type="common">Priapulid worm</name>
    <dbReference type="NCBI Taxonomy" id="37621"/>
    <lineage>
        <taxon>Eukaryota</taxon>
        <taxon>Metazoa</taxon>
        <taxon>Ecdysozoa</taxon>
        <taxon>Scalidophora</taxon>
        <taxon>Priapulida</taxon>
        <taxon>Priapulimorpha</taxon>
        <taxon>Priapulimorphida</taxon>
        <taxon>Priapulidae</taxon>
        <taxon>Priapulus</taxon>
    </lineage>
</organism>
<dbReference type="PRINTS" id="PR00237">
    <property type="entry name" value="GPCRRHODOPSN"/>
</dbReference>
<dbReference type="SUPFAM" id="SSF81321">
    <property type="entry name" value="Family A G protein-coupled receptor-like"/>
    <property type="match status" value="1"/>
</dbReference>
<dbReference type="PROSITE" id="PS50262">
    <property type="entry name" value="G_PROTEIN_RECEP_F1_2"/>
    <property type="match status" value="1"/>
</dbReference>
<evidence type="ECO:0000256" key="4">
    <source>
        <dbReference type="ARBA" id="ARBA00023136"/>
    </source>
</evidence>
<dbReference type="InterPro" id="IPR017452">
    <property type="entry name" value="GPCR_Rhodpsn_7TM"/>
</dbReference>
<dbReference type="PANTHER" id="PTHR46641:SF2">
    <property type="entry name" value="FMRFAMIDE RECEPTOR"/>
    <property type="match status" value="1"/>
</dbReference>
<keyword evidence="3 5" id="KW-1133">Transmembrane helix</keyword>
<evidence type="ECO:0000256" key="3">
    <source>
        <dbReference type="ARBA" id="ARBA00022989"/>
    </source>
</evidence>
<evidence type="ECO:0000313" key="7">
    <source>
        <dbReference type="Proteomes" id="UP000695022"/>
    </source>
</evidence>
<comment type="subcellular location">
    <subcellularLocation>
        <location evidence="1">Membrane</location>
    </subcellularLocation>
</comment>
<accession>A0ABM1E9T1</accession>
<keyword evidence="7" id="KW-1185">Reference proteome</keyword>
<feature type="transmembrane region" description="Helical" evidence="5">
    <location>
        <begin position="38"/>
        <end position="59"/>
    </location>
</feature>
<dbReference type="InterPro" id="IPR052954">
    <property type="entry name" value="GPCR-Ligand_Int"/>
</dbReference>
<reference evidence="8" key="1">
    <citation type="submission" date="2025-08" db="UniProtKB">
        <authorList>
            <consortium name="RefSeq"/>
        </authorList>
    </citation>
    <scope>IDENTIFICATION</scope>
</reference>
<protein>
    <submittedName>
        <fullName evidence="8">Uncharacterized protein LOC106810185</fullName>
    </submittedName>
</protein>
<feature type="transmembrane region" description="Helical" evidence="5">
    <location>
        <begin position="231"/>
        <end position="255"/>
    </location>
</feature>
<evidence type="ECO:0000313" key="8">
    <source>
        <dbReference type="RefSeq" id="XP_014668952.1"/>
    </source>
</evidence>
<keyword evidence="4 5" id="KW-0472">Membrane</keyword>
<evidence type="ECO:0000256" key="1">
    <source>
        <dbReference type="ARBA" id="ARBA00004370"/>
    </source>
</evidence>
<dbReference type="PANTHER" id="PTHR46641">
    <property type="entry name" value="FMRFAMIDE RECEPTOR-RELATED"/>
    <property type="match status" value="1"/>
</dbReference>
<feature type="domain" description="G-protein coupled receptors family 1 profile" evidence="6">
    <location>
        <begin position="50"/>
        <end position="259"/>
    </location>
</feature>
<dbReference type="RefSeq" id="XP_014668952.1">
    <property type="nucleotide sequence ID" value="XM_014813466.1"/>
</dbReference>
<dbReference type="InterPro" id="IPR000276">
    <property type="entry name" value="GPCR_Rhodpsn"/>
</dbReference>
<evidence type="ECO:0000256" key="2">
    <source>
        <dbReference type="ARBA" id="ARBA00022692"/>
    </source>
</evidence>
<keyword evidence="2 5" id="KW-0812">Transmembrane</keyword>
<name>A0ABM1E9T1_PRICU</name>
<proteinExistence type="predicted"/>
<dbReference type="Pfam" id="PF10324">
    <property type="entry name" value="7TM_GPCR_Srw"/>
    <property type="match status" value="1"/>
</dbReference>
<dbReference type="InterPro" id="IPR019427">
    <property type="entry name" value="7TM_GPCR_serpentine_rcpt_Srw"/>
</dbReference>
<evidence type="ECO:0000259" key="6">
    <source>
        <dbReference type="PROSITE" id="PS50262"/>
    </source>
</evidence>